<protein>
    <recommendedName>
        <fullName evidence="4">Stage III sporulation protein AF</fullName>
    </recommendedName>
</protein>
<dbReference type="InterPro" id="IPR014245">
    <property type="entry name" value="Spore_III_AF"/>
</dbReference>
<dbReference type="RefSeq" id="WP_282197832.1">
    <property type="nucleotide sequence ID" value="NZ_BOQE01000001.1"/>
</dbReference>
<keyword evidence="1" id="KW-0812">Transmembrane</keyword>
<sequence>MVAMISLWLKKVILVVLLAVLLDLLLPNGTMQRYVKMVMGFLIILTMLSPITALFSRSFSLDALEFPSSKHGTQNLNLEKILQEGNSLQQEQRTLAEEEWKNHICTSIKEQVEKQYAVTVTDVSLKVAQKQGDPEHVPEIQGVKLVIRTKKDSDSVSAVKPIDPVHVEVGENKRQENETSITPEMMEWNNQILSEISADLQIPKSSIEIHWEQA</sequence>
<proteinExistence type="predicted"/>
<organism evidence="2 3">
    <name type="scientific">Collibacillus ludicampi</name>
    <dbReference type="NCBI Taxonomy" id="2771369"/>
    <lineage>
        <taxon>Bacteria</taxon>
        <taxon>Bacillati</taxon>
        <taxon>Bacillota</taxon>
        <taxon>Bacilli</taxon>
        <taxon>Bacillales</taxon>
        <taxon>Alicyclobacillaceae</taxon>
        <taxon>Collibacillus</taxon>
    </lineage>
</organism>
<dbReference type="Proteomes" id="UP001057291">
    <property type="component" value="Unassembled WGS sequence"/>
</dbReference>
<evidence type="ECO:0000256" key="1">
    <source>
        <dbReference type="SAM" id="Phobius"/>
    </source>
</evidence>
<dbReference type="NCBIfam" id="TIGR02896">
    <property type="entry name" value="spore_III_AF"/>
    <property type="match status" value="1"/>
</dbReference>
<dbReference type="EMBL" id="BOQE01000001">
    <property type="protein sequence ID" value="GIM44559.1"/>
    <property type="molecule type" value="Genomic_DNA"/>
</dbReference>
<gene>
    <name evidence="2" type="ORF">DNHGIG_01080</name>
</gene>
<keyword evidence="3" id="KW-1185">Reference proteome</keyword>
<evidence type="ECO:0000313" key="2">
    <source>
        <dbReference type="EMBL" id="GIM44559.1"/>
    </source>
</evidence>
<reference evidence="2" key="1">
    <citation type="journal article" date="2023" name="Int. J. Syst. Evol. Microbiol.">
        <title>Collibacillus ludicampi gen. nov., sp. nov., a new soil bacterium of the family Alicyclobacillaceae.</title>
        <authorList>
            <person name="Jojima T."/>
            <person name="Ioku Y."/>
            <person name="Fukuta Y."/>
            <person name="Shirasaka N."/>
            <person name="Matsumura Y."/>
            <person name="Mori M."/>
        </authorList>
    </citation>
    <scope>NUCLEOTIDE SEQUENCE</scope>
    <source>
        <strain evidence="2">TP075</strain>
    </source>
</reference>
<feature type="transmembrane region" description="Helical" evidence="1">
    <location>
        <begin position="37"/>
        <end position="55"/>
    </location>
</feature>
<dbReference type="AlphaFoldDB" id="A0AAV4L9Z6"/>
<evidence type="ECO:0000313" key="3">
    <source>
        <dbReference type="Proteomes" id="UP001057291"/>
    </source>
</evidence>
<keyword evidence="1" id="KW-1133">Transmembrane helix</keyword>
<dbReference type="Pfam" id="PF09581">
    <property type="entry name" value="Spore_III_AF"/>
    <property type="match status" value="1"/>
</dbReference>
<comment type="caution">
    <text evidence="2">The sequence shown here is derived from an EMBL/GenBank/DDBJ whole genome shotgun (WGS) entry which is preliminary data.</text>
</comment>
<name>A0AAV4L9Z6_9BACL</name>
<keyword evidence="1" id="KW-0472">Membrane</keyword>
<accession>A0AAV4L9Z6</accession>
<evidence type="ECO:0008006" key="4">
    <source>
        <dbReference type="Google" id="ProtNLM"/>
    </source>
</evidence>